<dbReference type="Gene3D" id="3.90.25.10">
    <property type="entry name" value="UDP-galactose 4-epimerase, domain 1"/>
    <property type="match status" value="1"/>
</dbReference>
<feature type="compositionally biased region" description="Polar residues" evidence="3">
    <location>
        <begin position="190"/>
        <end position="204"/>
    </location>
</feature>
<organism evidence="5 6">
    <name type="scientific">Klebsormidium nitens</name>
    <name type="common">Green alga</name>
    <name type="synonym">Ulothrix nitens</name>
    <dbReference type="NCBI Taxonomy" id="105231"/>
    <lineage>
        <taxon>Eukaryota</taxon>
        <taxon>Viridiplantae</taxon>
        <taxon>Streptophyta</taxon>
        <taxon>Klebsormidiophyceae</taxon>
        <taxon>Klebsormidiales</taxon>
        <taxon>Klebsormidiaceae</taxon>
        <taxon>Klebsormidium</taxon>
    </lineage>
</organism>
<evidence type="ECO:0000256" key="2">
    <source>
        <dbReference type="ARBA" id="ARBA00022857"/>
    </source>
</evidence>
<feature type="compositionally biased region" description="Acidic residues" evidence="3">
    <location>
        <begin position="772"/>
        <end position="782"/>
    </location>
</feature>
<feature type="compositionally biased region" description="Basic and acidic residues" evidence="3">
    <location>
        <begin position="914"/>
        <end position="936"/>
    </location>
</feature>
<evidence type="ECO:0000259" key="4">
    <source>
        <dbReference type="Pfam" id="PF05368"/>
    </source>
</evidence>
<feature type="region of interest" description="Disordered" evidence="3">
    <location>
        <begin position="1558"/>
        <end position="1687"/>
    </location>
</feature>
<feature type="compositionally biased region" description="Low complexity" evidence="3">
    <location>
        <begin position="887"/>
        <end position="901"/>
    </location>
</feature>
<feature type="compositionally biased region" description="Low complexity" evidence="3">
    <location>
        <begin position="140"/>
        <end position="158"/>
    </location>
</feature>
<dbReference type="EMBL" id="DF236981">
    <property type="protein sequence ID" value="GAQ79542.1"/>
    <property type="molecule type" value="Genomic_DNA"/>
</dbReference>
<sequence>MASPRPPGATGPIPSPNTRPKSPGKGPLPSPGAARSSAAVRSPPSTSNGRPNPQQGARSPGEAGAARSPPPTARRQSGGPGSAANSPPESPVSTSIKLNLGAKKAPVGGGGTGVINGTSRNATARVNTRAEGIDFTFAGSSTSSYASSSTRAYAESSTVEGTTRRVVMEGSEGGARKVSPTKRPIEAGQLSPSGQPGPNKTTFVTRRPQQGGQGPAPAAPDTSPQVQARGSVSPTRVGTRVTTSTTETTTRTSTSPTRVVTKVVTSTEAGVRAAGTKSPPQSTTTNITRSPGATPQLNGSGFTVQSSRTVGQSGQTGAQSDAANLAAKRRTVVSFADPQEDASAEGIDDDISGKKVTSAKVLRDRRPTGSPRGNVADEQDGEEYNDVSVARSAERTVTRSAADVSGGAARPKVQPAVSPADVSNGAGRVTPKAQQAAALKPAGKSPGTETDDQFQARKNALLSKFKERAGLPFPKPMEADTEAVEGDLGGPEQGAEVARRPTPVSSAMPAISEETPRSMAAMVTPKKEELGVEGVEARVERKKAALVAASARRPVVTKAVVREAQIEAAEELEEEPADRYETIKAPAKTAVPIIEERVVRASPLKSALKHTQALSSDGEVEGFQSQAPDEYEVHQEAKTVPRGSIEATRRAAAPAQQAEESEPALDDEETPVQKRPVSKAVTSAADKSKYNRLKTVLKVEERDLHFNRSGTLAAEKFEWLEVKRKAEEEEELEAGEAEEELEARDDVEELEARATKAVARSSKGKSGRFVFDNEDGDEDGDELSGGLDSGAADSPEKGETKGGPGVLRQLKGVLRTGARAMEVREPSEWGDDDDMHLRDMTSARDMESGAEPVSARAPVERTGPFDGEEALDSPVARNARLGTLKVRTAAALGADRGAGRASDVKKTQNVTSEKQAEKEAAPLQGSKEEPSTKRLSEAAGGKPGGKFSAEDSGSRALRPSDPGQSTEEEEEQPLTGKEMVLAAREYTGTELVIHPAAGDLDVSPRGAEGTDAEKPVAGSKSVGKSRFAAKPAEITVAAAANQAYSAPGQRGTAADAQDGQEGFAEGVKDGLPRPAGAAASARRPRTFAAMGSLKDREGRLKGMESIGVSRRGAQGEWAPGSPRTPLSEQNVRIEFLRNESRPLSPKLKMWSDIKERVSSMLMFKSTKQKPVDESKKRILVIGAECSAGESTLRHLLIRGVNRFAVSFAVPCLESLQRSMTVDLASYHKKYYAQLQAAGADRVEVNMLDERSLLSAMRGVWGVVYAEQWNLYDPEEEILRGKMVANAAFKAGVHHVVYSSAESVRDLQLAGLSRLERDPQWVVPHFDSKGDIEAYMVAIGLPATYLRVAPHYHELLDFCLFRTVGLGTLDVCLPMGSTPFPSISAADVGGCVMKIFEEPGQYSGLCIDLVGSYIPMSDYCKILSEHLGKTVAYRSVTPEWYKENAGYGHAASLANMYSFLREYPEYSMSHVEEAQALYPELQTFEEWMNGTTDVPSENAAERGGAQLTLDIVRDDGLLAGSHAGKKAAFAELLELSDRNQRRTASRRWKNIKASVQTMPLMGGRAPAPPKALPTKWKSPVPAGKAAERAAEKTADEDDGAKQLSVEVQKRNGAGTERIGRPAAAERPALTAGSAKPEIPGSRDRRSVPELMDKPGLPALRDRPAVPAVPELMDKPGLPALMNRAGPREAPALGGRLALATGSV</sequence>
<feature type="compositionally biased region" description="Acidic residues" evidence="3">
    <location>
        <begin position="728"/>
        <end position="749"/>
    </location>
</feature>
<dbReference type="PANTHER" id="PTHR42748:SF7">
    <property type="entry name" value="NMRA LIKE REDOX SENSOR 1-RELATED"/>
    <property type="match status" value="1"/>
</dbReference>
<evidence type="ECO:0000313" key="5">
    <source>
        <dbReference type="EMBL" id="GAQ79542.1"/>
    </source>
</evidence>
<evidence type="ECO:0000313" key="6">
    <source>
        <dbReference type="Proteomes" id="UP000054558"/>
    </source>
</evidence>
<dbReference type="PANTHER" id="PTHR42748">
    <property type="entry name" value="NITROGEN METABOLITE REPRESSION PROTEIN NMRA FAMILY MEMBER"/>
    <property type="match status" value="1"/>
</dbReference>
<dbReference type="OMA" id="FAMNANE"/>
<feature type="compositionally biased region" description="Low complexity" evidence="3">
    <location>
        <begin position="1072"/>
        <end position="1081"/>
    </location>
</feature>
<feature type="compositionally biased region" description="Low complexity" evidence="3">
    <location>
        <begin position="431"/>
        <end position="442"/>
    </location>
</feature>
<feature type="domain" description="NmrA-like" evidence="4">
    <location>
        <begin position="1175"/>
        <end position="1487"/>
    </location>
</feature>
<dbReference type="OrthoDB" id="300709at2759"/>
<feature type="region of interest" description="Disordered" evidence="3">
    <location>
        <begin position="725"/>
        <end position="982"/>
    </location>
</feature>
<feature type="compositionally biased region" description="Polar residues" evidence="3">
    <location>
        <begin position="83"/>
        <end position="97"/>
    </location>
</feature>
<feature type="compositionally biased region" description="Low complexity" evidence="3">
    <location>
        <begin position="20"/>
        <end position="45"/>
    </location>
</feature>
<evidence type="ECO:0000256" key="1">
    <source>
        <dbReference type="ARBA" id="ARBA00006328"/>
    </source>
</evidence>
<gene>
    <name evidence="5" type="ORF">KFL_000320400</name>
</gene>
<keyword evidence="2" id="KW-0521">NADP</keyword>
<dbReference type="InterPro" id="IPR008030">
    <property type="entry name" value="NmrA-like"/>
</dbReference>
<feature type="region of interest" description="Disordered" evidence="3">
    <location>
        <begin position="613"/>
        <end position="686"/>
    </location>
</feature>
<protein>
    <recommendedName>
        <fullName evidence="4">NmrA-like domain-containing protein</fullName>
    </recommendedName>
</protein>
<keyword evidence="6" id="KW-1185">Reference proteome</keyword>
<dbReference type="SUPFAM" id="SSF51735">
    <property type="entry name" value="NAD(P)-binding Rossmann-fold domains"/>
    <property type="match status" value="1"/>
</dbReference>
<dbReference type="InterPro" id="IPR036291">
    <property type="entry name" value="NAD(P)-bd_dom_sf"/>
</dbReference>
<feature type="compositionally biased region" description="Acidic residues" evidence="3">
    <location>
        <begin position="659"/>
        <end position="670"/>
    </location>
</feature>
<accession>A0A1Y1HP30</accession>
<dbReference type="Gene3D" id="3.40.50.720">
    <property type="entry name" value="NAD(P)-binding Rossmann-like Domain"/>
    <property type="match status" value="1"/>
</dbReference>
<dbReference type="InterPro" id="IPR051164">
    <property type="entry name" value="NmrA-like_oxidored"/>
</dbReference>
<feature type="compositionally biased region" description="Polar residues" evidence="3">
    <location>
        <begin position="278"/>
        <end position="322"/>
    </location>
</feature>
<feature type="compositionally biased region" description="Basic and acidic residues" evidence="3">
    <location>
        <begin position="835"/>
        <end position="847"/>
    </location>
</feature>
<feature type="region of interest" description="Disordered" evidence="3">
    <location>
        <begin position="138"/>
        <end position="524"/>
    </location>
</feature>
<comment type="similarity">
    <text evidence="1">Belongs to the NmrA-type oxidoreductase family.</text>
</comment>
<dbReference type="Proteomes" id="UP000054558">
    <property type="component" value="Unassembled WGS sequence"/>
</dbReference>
<reference evidence="5 6" key="1">
    <citation type="journal article" date="2014" name="Nat. Commun.">
        <title>Klebsormidium flaccidum genome reveals primary factors for plant terrestrial adaptation.</title>
        <authorList>
            <person name="Hori K."/>
            <person name="Maruyama F."/>
            <person name="Fujisawa T."/>
            <person name="Togashi T."/>
            <person name="Yamamoto N."/>
            <person name="Seo M."/>
            <person name="Sato S."/>
            <person name="Yamada T."/>
            <person name="Mori H."/>
            <person name="Tajima N."/>
            <person name="Moriyama T."/>
            <person name="Ikeuchi M."/>
            <person name="Watanabe M."/>
            <person name="Wada H."/>
            <person name="Kobayashi K."/>
            <person name="Saito M."/>
            <person name="Masuda T."/>
            <person name="Sasaki-Sekimoto Y."/>
            <person name="Mashiguchi K."/>
            <person name="Awai K."/>
            <person name="Shimojima M."/>
            <person name="Masuda S."/>
            <person name="Iwai M."/>
            <person name="Nobusawa T."/>
            <person name="Narise T."/>
            <person name="Kondo S."/>
            <person name="Saito H."/>
            <person name="Sato R."/>
            <person name="Murakawa M."/>
            <person name="Ihara Y."/>
            <person name="Oshima-Yamada Y."/>
            <person name="Ohtaka K."/>
            <person name="Satoh M."/>
            <person name="Sonobe K."/>
            <person name="Ishii M."/>
            <person name="Ohtani R."/>
            <person name="Kanamori-Sato M."/>
            <person name="Honoki R."/>
            <person name="Miyazaki D."/>
            <person name="Mochizuki H."/>
            <person name="Umetsu J."/>
            <person name="Higashi K."/>
            <person name="Shibata D."/>
            <person name="Kamiya Y."/>
            <person name="Sato N."/>
            <person name="Nakamura Y."/>
            <person name="Tabata S."/>
            <person name="Ida S."/>
            <person name="Kurokawa K."/>
            <person name="Ohta H."/>
        </authorList>
    </citation>
    <scope>NUCLEOTIDE SEQUENCE [LARGE SCALE GENOMIC DNA]</scope>
    <source>
        <strain evidence="5 6">NIES-2285</strain>
    </source>
</reference>
<feature type="compositionally biased region" description="Pro residues" evidence="3">
    <location>
        <begin position="1"/>
        <end position="17"/>
    </location>
</feature>
<feature type="region of interest" description="Disordered" evidence="3">
    <location>
        <begin position="995"/>
        <end position="1026"/>
    </location>
</feature>
<proteinExistence type="inferred from homology"/>
<feature type="compositionally biased region" description="Low complexity" evidence="3">
    <location>
        <begin position="231"/>
        <end position="267"/>
    </location>
</feature>
<feature type="region of interest" description="Disordered" evidence="3">
    <location>
        <begin position="1"/>
        <end position="121"/>
    </location>
</feature>
<feature type="compositionally biased region" description="Acidic residues" evidence="3">
    <location>
        <begin position="338"/>
        <end position="350"/>
    </location>
</feature>
<name>A0A1Y1HP30_KLENI</name>
<feature type="region of interest" description="Disordered" evidence="3">
    <location>
        <begin position="1063"/>
        <end position="1083"/>
    </location>
</feature>
<dbReference type="Pfam" id="PF05368">
    <property type="entry name" value="NmrA"/>
    <property type="match status" value="1"/>
</dbReference>
<evidence type="ECO:0000256" key="3">
    <source>
        <dbReference type="SAM" id="MobiDB-lite"/>
    </source>
</evidence>
<feature type="compositionally biased region" description="Polar residues" evidence="3">
    <location>
        <begin position="46"/>
        <end position="57"/>
    </location>
</feature>
<feature type="compositionally biased region" description="Basic and acidic residues" evidence="3">
    <location>
        <begin position="1639"/>
        <end position="1651"/>
    </location>
</feature>